<comment type="caution">
    <text evidence="3">The sequence shown here is derived from an EMBL/GenBank/DDBJ whole genome shotgun (WGS) entry which is preliminary data.</text>
</comment>
<evidence type="ECO:0000256" key="2">
    <source>
        <dbReference type="SAM" id="SignalP"/>
    </source>
</evidence>
<name>A0A8H3HP73_9AGAM</name>
<feature type="non-terminal residue" evidence="3">
    <location>
        <position position="1"/>
    </location>
</feature>
<proteinExistence type="predicted"/>
<organism evidence="3 4">
    <name type="scientific">Rhizoctonia solani</name>
    <dbReference type="NCBI Taxonomy" id="456999"/>
    <lineage>
        <taxon>Eukaryota</taxon>
        <taxon>Fungi</taxon>
        <taxon>Dikarya</taxon>
        <taxon>Basidiomycota</taxon>
        <taxon>Agaricomycotina</taxon>
        <taxon>Agaricomycetes</taxon>
        <taxon>Cantharellales</taxon>
        <taxon>Ceratobasidiaceae</taxon>
        <taxon>Rhizoctonia</taxon>
    </lineage>
</organism>
<evidence type="ECO:0008006" key="5">
    <source>
        <dbReference type="Google" id="ProtNLM"/>
    </source>
</evidence>
<sequence length="60" mass="6256">MFNFRRTHCITFNAVSTLLAVSSATDTVHIFKLKGGNGDGDKKRASGPSSPGGSVASQET</sequence>
<feature type="chain" id="PRO_5034520008" description="Autophagy-related protein 18" evidence="2">
    <location>
        <begin position="25"/>
        <end position="60"/>
    </location>
</feature>
<feature type="signal peptide" evidence="2">
    <location>
        <begin position="1"/>
        <end position="24"/>
    </location>
</feature>
<gene>
    <name evidence="3" type="ORF">RDB_LOCUS79638</name>
</gene>
<dbReference type="Proteomes" id="UP000663827">
    <property type="component" value="Unassembled WGS sequence"/>
</dbReference>
<protein>
    <recommendedName>
        <fullName evidence="5">Autophagy-related protein 18</fullName>
    </recommendedName>
</protein>
<evidence type="ECO:0000313" key="4">
    <source>
        <dbReference type="Proteomes" id="UP000663827"/>
    </source>
</evidence>
<keyword evidence="2" id="KW-0732">Signal</keyword>
<dbReference type="AlphaFoldDB" id="A0A8H3HP73"/>
<evidence type="ECO:0000313" key="3">
    <source>
        <dbReference type="EMBL" id="CAE7144981.1"/>
    </source>
</evidence>
<dbReference type="EMBL" id="CAJNJQ010001622">
    <property type="protein sequence ID" value="CAE7144981.1"/>
    <property type="molecule type" value="Genomic_DNA"/>
</dbReference>
<feature type="region of interest" description="Disordered" evidence="1">
    <location>
        <begin position="33"/>
        <end position="60"/>
    </location>
</feature>
<reference evidence="3" key="1">
    <citation type="submission" date="2021-01" db="EMBL/GenBank/DDBJ databases">
        <authorList>
            <person name="Kaushik A."/>
        </authorList>
    </citation>
    <scope>NUCLEOTIDE SEQUENCE</scope>
    <source>
        <strain evidence="3">AG5</strain>
    </source>
</reference>
<evidence type="ECO:0000256" key="1">
    <source>
        <dbReference type="SAM" id="MobiDB-lite"/>
    </source>
</evidence>
<accession>A0A8H3HP73</accession>